<dbReference type="Proteomes" id="UP000011760">
    <property type="component" value="Chromosome"/>
</dbReference>
<reference evidence="2 3" key="1">
    <citation type="submission" date="2013-02" db="EMBL/GenBank/DDBJ databases">
        <title>The complete genome sequence of Corynebacterium callunae DSM 20147.</title>
        <authorList>
            <person name="Ruckert C."/>
            <person name="Albersmeier A."/>
            <person name="Kalinowski J."/>
        </authorList>
    </citation>
    <scope>NUCLEOTIDE SEQUENCE [LARGE SCALE GENOMIC DNA]</scope>
    <source>
        <strain evidence="2 3">DSM 20147</strain>
    </source>
</reference>
<dbReference type="PANTHER" id="PTHR33428:SF14">
    <property type="entry name" value="CARBOXYLESTERASE TYPE B DOMAIN-CONTAINING PROTEIN"/>
    <property type="match status" value="1"/>
</dbReference>
<dbReference type="EMBL" id="CP004354">
    <property type="protein sequence ID" value="AGG66014.1"/>
    <property type="molecule type" value="Genomic_DNA"/>
</dbReference>
<evidence type="ECO:0000259" key="1">
    <source>
        <dbReference type="Pfam" id="PF12740"/>
    </source>
</evidence>
<keyword evidence="3" id="KW-1185">Reference proteome</keyword>
<dbReference type="PANTHER" id="PTHR33428">
    <property type="entry name" value="CHLOROPHYLLASE-2, CHLOROPLASTIC"/>
    <property type="match status" value="1"/>
</dbReference>
<accession>M1UJL7</accession>
<feature type="domain" description="PET hydrolase/cutinase-like" evidence="1">
    <location>
        <begin position="40"/>
        <end position="180"/>
    </location>
</feature>
<dbReference type="InterPro" id="IPR041127">
    <property type="entry name" value="PET_hydrolase/cutinase-like"/>
</dbReference>
<proteinExistence type="predicted"/>
<gene>
    <name evidence="2" type="ORF">H924_02810</name>
</gene>
<protein>
    <recommendedName>
        <fullName evidence="1">PET hydrolase/cutinase-like domain-containing protein</fullName>
    </recommendedName>
</protein>
<dbReference type="InterPro" id="IPR029058">
    <property type="entry name" value="AB_hydrolase_fold"/>
</dbReference>
<organism evidence="2 3">
    <name type="scientific">Corynebacterium callunae DSM 20147</name>
    <dbReference type="NCBI Taxonomy" id="1121353"/>
    <lineage>
        <taxon>Bacteria</taxon>
        <taxon>Bacillati</taxon>
        <taxon>Actinomycetota</taxon>
        <taxon>Actinomycetes</taxon>
        <taxon>Mycobacteriales</taxon>
        <taxon>Corynebacteriaceae</taxon>
        <taxon>Corynebacterium</taxon>
    </lineage>
</organism>
<dbReference type="KEGG" id="ccn:H924_02810"/>
<dbReference type="AlphaFoldDB" id="M1UJL7"/>
<dbReference type="PATRIC" id="fig|1121353.3.peg.583"/>
<sequence>MLSTILDSVAENLNKHLSKLSKRGPYRVLVGDLNYAGLPGKIYTPAEGNGIPGVAFGHDWLKPIKHYHQTLRHLASWGIAVAAPDTETGFMPDHKGFASDLDSAMQILGGVKLGSGNVTVNPARLGVIGHGMGAGAAVLAAANRDIVHAVGAIYPAKTSPSALDAAFSVKAPGLVIGSAQLSLFETPEASKLAANWAGHVAYREMEKGTQQGFSEDALFQLFAGIGRPQTGAQETVRGLITGFLLHTLAEEKKYKAFSDPTAEAKKVKSYFGQELQEHAFPKDNSPFAFLNEKNQEIAS</sequence>
<dbReference type="SUPFAM" id="SSF53474">
    <property type="entry name" value="alpha/beta-Hydrolases"/>
    <property type="match status" value="1"/>
</dbReference>
<evidence type="ECO:0000313" key="3">
    <source>
        <dbReference type="Proteomes" id="UP000011760"/>
    </source>
</evidence>
<evidence type="ECO:0000313" key="2">
    <source>
        <dbReference type="EMBL" id="AGG66014.1"/>
    </source>
</evidence>
<dbReference type="eggNOG" id="COG0412">
    <property type="taxonomic scope" value="Bacteria"/>
</dbReference>
<dbReference type="HOGENOM" id="CLU_085645_0_0_11"/>
<dbReference type="STRING" id="1121353.H924_02810"/>
<name>M1UJL7_9CORY</name>
<dbReference type="Pfam" id="PF12740">
    <property type="entry name" value="PETase"/>
    <property type="match status" value="1"/>
</dbReference>
<dbReference type="Gene3D" id="3.40.50.1820">
    <property type="entry name" value="alpha/beta hydrolase"/>
    <property type="match status" value="1"/>
</dbReference>